<evidence type="ECO:0000256" key="7">
    <source>
        <dbReference type="SAM" id="MobiDB-lite"/>
    </source>
</evidence>
<feature type="domain" description="Threonine/Serine exporter ThrE" evidence="10">
    <location>
        <begin position="399"/>
        <end position="526"/>
    </location>
</feature>
<protein>
    <submittedName>
        <fullName evidence="11">Threonine/serine exporter family protein</fullName>
    </submittedName>
</protein>
<feature type="region of interest" description="Disordered" evidence="7">
    <location>
        <begin position="1"/>
        <end position="47"/>
    </location>
</feature>
<feature type="domain" description="Threonine/serine exporter-like N-terminal" evidence="9">
    <location>
        <begin position="106"/>
        <end position="370"/>
    </location>
</feature>
<evidence type="ECO:0000256" key="8">
    <source>
        <dbReference type="SAM" id="Phobius"/>
    </source>
</evidence>
<feature type="transmembrane region" description="Helical" evidence="8">
    <location>
        <begin position="391"/>
        <end position="409"/>
    </location>
</feature>
<gene>
    <name evidence="11" type="ORF">H9908_03710</name>
</gene>
<comment type="caution">
    <text evidence="11">The sequence shown here is derived from an EMBL/GenBank/DDBJ whole genome shotgun (WGS) entry which is preliminary data.</text>
</comment>
<evidence type="ECO:0000256" key="5">
    <source>
        <dbReference type="ARBA" id="ARBA00023136"/>
    </source>
</evidence>
<dbReference type="InterPro" id="IPR024528">
    <property type="entry name" value="ThrE_2"/>
</dbReference>
<organism evidence="11 12">
    <name type="scientific">Candidatus Rothia avistercoris</name>
    <dbReference type="NCBI Taxonomy" id="2840479"/>
    <lineage>
        <taxon>Bacteria</taxon>
        <taxon>Bacillati</taxon>
        <taxon>Actinomycetota</taxon>
        <taxon>Actinomycetes</taxon>
        <taxon>Micrococcales</taxon>
        <taxon>Micrococcaceae</taxon>
        <taxon>Rothia</taxon>
    </lineage>
</organism>
<sequence>MTASGGSRDTHGFSEKPAAAQPLANQPPAQAELLQASYPATAPAPSVSSRRRAAASLRSFAQPQQALTVPIRGIARVAQRQVAQVALARYRQRVRQKEETREILAFALRLAETLFHYGADAADVDAAVVTVCAMYGIHDIEVDITYQSIVINYVSEFDEAASRGQLPEAGGLENEKLGLTLVRVVRSTSENYWALHQLYRLVHDIAQGTVSRARAERRLARVNAQKKPYSPAVLLAWNLLIAGAFTLGVGGAWRAAVTSLAVFTVVNFVLVWAGRLRLPSYFMMALGAATITVLALLVSAPLGWLYSRGFYVSAPHIVAAGLMMFLPTFRLVSAVQDALHGFPLTAAGKFVVTGANFTGLIAGISVAVTLMNYFDATSLDVQQSVFSPPPLWVSIAGMVIGSAMSAAAWQGSARTIVLSGLVSLVGQLAYYGVGAVAGEDGARLQVLAGATAVGLSAGFLGYLLHSPASIYYVPGMMFMLPGLTIFRSSYLILNGQDTLMGLQGLTLAGVTVLLMATGIVFGTYLWDALTERLRTLAKN</sequence>
<dbReference type="Pfam" id="PF12821">
    <property type="entry name" value="ThrE_2"/>
    <property type="match status" value="1"/>
</dbReference>
<reference evidence="11" key="2">
    <citation type="submission" date="2021-04" db="EMBL/GenBank/DDBJ databases">
        <authorList>
            <person name="Gilroy R."/>
        </authorList>
    </citation>
    <scope>NUCLEOTIDE SEQUENCE</scope>
    <source>
        <strain evidence="11">ChiHjej10B9-4811</strain>
    </source>
</reference>
<keyword evidence="4 8" id="KW-1133">Transmembrane helix</keyword>
<feature type="transmembrane region" description="Helical" evidence="8">
    <location>
        <begin position="350"/>
        <end position="371"/>
    </location>
</feature>
<dbReference type="Proteomes" id="UP000823908">
    <property type="component" value="Unassembled WGS sequence"/>
</dbReference>
<feature type="compositionally biased region" description="Low complexity" evidence="7">
    <location>
        <begin position="17"/>
        <end position="47"/>
    </location>
</feature>
<feature type="transmembrane region" description="Helical" evidence="8">
    <location>
        <begin position="416"/>
        <end position="438"/>
    </location>
</feature>
<evidence type="ECO:0000256" key="4">
    <source>
        <dbReference type="ARBA" id="ARBA00022989"/>
    </source>
</evidence>
<evidence type="ECO:0000256" key="6">
    <source>
        <dbReference type="ARBA" id="ARBA00034125"/>
    </source>
</evidence>
<keyword evidence="5 8" id="KW-0472">Membrane</keyword>
<reference evidence="11" key="1">
    <citation type="journal article" date="2021" name="PeerJ">
        <title>Extensive microbial diversity within the chicken gut microbiome revealed by metagenomics and culture.</title>
        <authorList>
            <person name="Gilroy R."/>
            <person name="Ravi A."/>
            <person name="Getino M."/>
            <person name="Pursley I."/>
            <person name="Horton D.L."/>
            <person name="Alikhan N.F."/>
            <person name="Baker D."/>
            <person name="Gharbi K."/>
            <person name="Hall N."/>
            <person name="Watson M."/>
            <person name="Adriaenssens E.M."/>
            <person name="Foster-Nyarko E."/>
            <person name="Jarju S."/>
            <person name="Secka A."/>
            <person name="Antonio M."/>
            <person name="Oren A."/>
            <person name="Chaudhuri R.R."/>
            <person name="La Ragione R."/>
            <person name="Hildebrand F."/>
            <person name="Pallen M.J."/>
        </authorList>
    </citation>
    <scope>NUCLEOTIDE SEQUENCE</scope>
    <source>
        <strain evidence="11">ChiHjej10B9-4811</strain>
    </source>
</reference>
<dbReference type="GO" id="GO:0022857">
    <property type="term" value="F:transmembrane transporter activity"/>
    <property type="evidence" value="ECO:0007669"/>
    <property type="project" value="InterPro"/>
</dbReference>
<evidence type="ECO:0000256" key="3">
    <source>
        <dbReference type="ARBA" id="ARBA00022692"/>
    </source>
</evidence>
<feature type="transmembrane region" description="Helical" evidence="8">
    <location>
        <begin position="471"/>
        <end position="493"/>
    </location>
</feature>
<proteinExistence type="inferred from homology"/>
<accession>A0A9D2ZSC9</accession>
<dbReference type="AlphaFoldDB" id="A0A9D2ZSC9"/>
<dbReference type="PANTHER" id="PTHR34390">
    <property type="entry name" value="UPF0442 PROTEIN YJJB-RELATED"/>
    <property type="match status" value="1"/>
</dbReference>
<evidence type="ECO:0000259" key="9">
    <source>
        <dbReference type="Pfam" id="PF06738"/>
    </source>
</evidence>
<dbReference type="EMBL" id="DWUS01000089">
    <property type="protein sequence ID" value="HJD50960.1"/>
    <property type="molecule type" value="Genomic_DNA"/>
</dbReference>
<feature type="transmembrane region" description="Helical" evidence="8">
    <location>
        <begin position="444"/>
        <end position="464"/>
    </location>
</feature>
<dbReference type="InterPro" id="IPR050539">
    <property type="entry name" value="ThrE_Dicarb/AminoAcid_Exp"/>
</dbReference>
<dbReference type="GO" id="GO:0005886">
    <property type="term" value="C:plasma membrane"/>
    <property type="evidence" value="ECO:0007669"/>
    <property type="project" value="UniProtKB-SubCell"/>
</dbReference>
<dbReference type="PANTHER" id="PTHR34390:SF2">
    <property type="entry name" value="SUCCINATE TRANSPORTER SUBUNIT YJJP-RELATED"/>
    <property type="match status" value="1"/>
</dbReference>
<feature type="transmembrane region" description="Helical" evidence="8">
    <location>
        <begin position="281"/>
        <end position="304"/>
    </location>
</feature>
<feature type="transmembrane region" description="Helical" evidence="8">
    <location>
        <begin position="255"/>
        <end position="274"/>
    </location>
</feature>
<feature type="transmembrane region" description="Helical" evidence="8">
    <location>
        <begin position="505"/>
        <end position="526"/>
    </location>
</feature>
<name>A0A9D2ZSC9_9MICC</name>
<evidence type="ECO:0000256" key="1">
    <source>
        <dbReference type="ARBA" id="ARBA00004651"/>
    </source>
</evidence>
<evidence type="ECO:0000313" key="12">
    <source>
        <dbReference type="Proteomes" id="UP000823908"/>
    </source>
</evidence>
<feature type="transmembrane region" description="Helical" evidence="8">
    <location>
        <begin position="310"/>
        <end position="329"/>
    </location>
</feature>
<dbReference type="InterPro" id="IPR010619">
    <property type="entry name" value="ThrE-like_N"/>
</dbReference>
<keyword evidence="3 8" id="KW-0812">Transmembrane</keyword>
<comment type="similarity">
    <text evidence="6">Belongs to the ThrE exporter (TC 2.A.79) family.</text>
</comment>
<evidence type="ECO:0000256" key="2">
    <source>
        <dbReference type="ARBA" id="ARBA00022475"/>
    </source>
</evidence>
<evidence type="ECO:0000313" key="11">
    <source>
        <dbReference type="EMBL" id="HJD50960.1"/>
    </source>
</evidence>
<keyword evidence="2" id="KW-1003">Cell membrane</keyword>
<comment type="subcellular location">
    <subcellularLocation>
        <location evidence="1">Cell membrane</location>
        <topology evidence="1">Multi-pass membrane protein</topology>
    </subcellularLocation>
</comment>
<evidence type="ECO:0000259" key="10">
    <source>
        <dbReference type="Pfam" id="PF12821"/>
    </source>
</evidence>
<dbReference type="Pfam" id="PF06738">
    <property type="entry name" value="ThrE"/>
    <property type="match status" value="1"/>
</dbReference>
<dbReference type="GO" id="GO:0015744">
    <property type="term" value="P:succinate transport"/>
    <property type="evidence" value="ECO:0007669"/>
    <property type="project" value="TreeGrafter"/>
</dbReference>
<feature type="transmembrane region" description="Helical" evidence="8">
    <location>
        <begin position="228"/>
        <end position="249"/>
    </location>
</feature>